<gene>
    <name evidence="2" type="ORF">ACGFYS_33715</name>
</gene>
<dbReference type="Proteomes" id="UP001604282">
    <property type="component" value="Unassembled WGS sequence"/>
</dbReference>
<organism evidence="2 3">
    <name type="scientific">Streptomyces omiyaensis</name>
    <dbReference type="NCBI Taxonomy" id="68247"/>
    <lineage>
        <taxon>Bacteria</taxon>
        <taxon>Bacillati</taxon>
        <taxon>Actinomycetota</taxon>
        <taxon>Actinomycetes</taxon>
        <taxon>Kitasatosporales</taxon>
        <taxon>Streptomycetaceae</taxon>
        <taxon>Streptomyces</taxon>
    </lineage>
</organism>
<sequence>MPPMTTDHTAVPERVWPDPTTGERQALEQWLEFHRATLAVKCAGLTDEQLRTLSTPPSELSLLGLVRHMAEVERGWFRKVLGGERTSWLYATDEDFDRDLHVTEDDSYEEAYAAWQAEIAHARGLAARHALDDLGASAHHRTGELINLRWIYLHMIEEYARHNGHADLIRERIDGATGA</sequence>
<dbReference type="InterPro" id="IPR007061">
    <property type="entry name" value="MST-like"/>
</dbReference>
<dbReference type="Gene3D" id="1.20.120.450">
    <property type="entry name" value="dinb family like domain"/>
    <property type="match status" value="1"/>
</dbReference>
<keyword evidence="3" id="KW-1185">Reference proteome</keyword>
<comment type="caution">
    <text evidence="2">The sequence shown here is derived from an EMBL/GenBank/DDBJ whole genome shotgun (WGS) entry which is preliminary data.</text>
</comment>
<evidence type="ECO:0000313" key="2">
    <source>
        <dbReference type="EMBL" id="MFG3193874.1"/>
    </source>
</evidence>
<evidence type="ECO:0000313" key="3">
    <source>
        <dbReference type="Proteomes" id="UP001604282"/>
    </source>
</evidence>
<reference evidence="2 3" key="1">
    <citation type="submission" date="2024-10" db="EMBL/GenBank/DDBJ databases">
        <title>The Natural Products Discovery Center: Release of the First 8490 Sequenced Strains for Exploring Actinobacteria Biosynthetic Diversity.</title>
        <authorList>
            <person name="Kalkreuter E."/>
            <person name="Kautsar S.A."/>
            <person name="Yang D."/>
            <person name="Bader C.D."/>
            <person name="Teijaro C.N."/>
            <person name="Fluegel L."/>
            <person name="Davis C.M."/>
            <person name="Simpson J.R."/>
            <person name="Lauterbach L."/>
            <person name="Steele A.D."/>
            <person name="Gui C."/>
            <person name="Meng S."/>
            <person name="Li G."/>
            <person name="Viehrig K."/>
            <person name="Ye F."/>
            <person name="Su P."/>
            <person name="Kiefer A.F."/>
            <person name="Nichols A."/>
            <person name="Cepeda A.J."/>
            <person name="Yan W."/>
            <person name="Fan B."/>
            <person name="Jiang Y."/>
            <person name="Adhikari A."/>
            <person name="Zheng C.-J."/>
            <person name="Schuster L."/>
            <person name="Cowan T.M."/>
            <person name="Smanski M.J."/>
            <person name="Chevrette M.G."/>
            <person name="De Carvalho L.P.S."/>
            <person name="Shen B."/>
        </authorList>
    </citation>
    <scope>NUCLEOTIDE SEQUENCE [LARGE SCALE GENOMIC DNA]</scope>
    <source>
        <strain evidence="2 3">NPDC048229</strain>
    </source>
</reference>
<accession>A0ABW7C2A2</accession>
<name>A0ABW7C2A2_9ACTN</name>
<feature type="region of interest" description="Disordered" evidence="1">
    <location>
        <begin position="1"/>
        <end position="20"/>
    </location>
</feature>
<protein>
    <submittedName>
        <fullName evidence="2">DinB family protein</fullName>
    </submittedName>
</protein>
<dbReference type="InterPro" id="IPR034660">
    <property type="entry name" value="DinB/YfiT-like"/>
</dbReference>
<dbReference type="EMBL" id="JBICZW010000035">
    <property type="protein sequence ID" value="MFG3193874.1"/>
    <property type="molecule type" value="Genomic_DNA"/>
</dbReference>
<evidence type="ECO:0000256" key="1">
    <source>
        <dbReference type="SAM" id="MobiDB-lite"/>
    </source>
</evidence>
<proteinExistence type="predicted"/>
<dbReference type="Pfam" id="PF04978">
    <property type="entry name" value="MST"/>
    <property type="match status" value="1"/>
</dbReference>
<dbReference type="SUPFAM" id="SSF109854">
    <property type="entry name" value="DinB/YfiT-like putative metalloenzymes"/>
    <property type="match status" value="1"/>
</dbReference>
<dbReference type="RefSeq" id="WP_189849314.1">
    <property type="nucleotide sequence ID" value="NZ_BMVV01000007.1"/>
</dbReference>